<feature type="compositionally biased region" description="Low complexity" evidence="6">
    <location>
        <begin position="885"/>
        <end position="903"/>
    </location>
</feature>
<evidence type="ECO:0000256" key="6">
    <source>
        <dbReference type="SAM" id="MobiDB-lite"/>
    </source>
</evidence>
<evidence type="ECO:0000256" key="1">
    <source>
        <dbReference type="ARBA" id="ARBA00004651"/>
    </source>
</evidence>
<comment type="caution">
    <text evidence="9">The sequence shown here is derived from an EMBL/GenBank/DDBJ whole genome shotgun (WGS) entry which is preliminary data.</text>
</comment>
<reference evidence="10" key="1">
    <citation type="journal article" date="2019" name="Int. J. Syst. Evol. Microbiol.">
        <title>The Global Catalogue of Microorganisms (GCM) 10K type strain sequencing project: providing services to taxonomists for standard genome sequencing and annotation.</title>
        <authorList>
            <consortium name="The Broad Institute Genomics Platform"/>
            <consortium name="The Broad Institute Genome Sequencing Center for Infectious Disease"/>
            <person name="Wu L."/>
            <person name="Ma J."/>
        </authorList>
    </citation>
    <scope>NUCLEOTIDE SEQUENCE [LARGE SCALE GENOMIC DNA]</scope>
    <source>
        <strain evidence="10">CCUG 39970</strain>
    </source>
</reference>
<evidence type="ECO:0000256" key="5">
    <source>
        <dbReference type="ARBA" id="ARBA00023136"/>
    </source>
</evidence>
<keyword evidence="4 7" id="KW-1133">Transmembrane helix</keyword>
<dbReference type="InterPro" id="IPR032689">
    <property type="entry name" value="TraG-D_C"/>
</dbReference>
<gene>
    <name evidence="9" type="ORF">ACFO0P_15525</name>
</gene>
<dbReference type="Proteomes" id="UP001595939">
    <property type="component" value="Unassembled WGS sequence"/>
</dbReference>
<feature type="transmembrane region" description="Helical" evidence="7">
    <location>
        <begin position="16"/>
        <end position="36"/>
    </location>
</feature>
<evidence type="ECO:0000256" key="4">
    <source>
        <dbReference type="ARBA" id="ARBA00022989"/>
    </source>
</evidence>
<evidence type="ECO:0000313" key="9">
    <source>
        <dbReference type="EMBL" id="MFC4455188.1"/>
    </source>
</evidence>
<evidence type="ECO:0000256" key="7">
    <source>
        <dbReference type="SAM" id="Phobius"/>
    </source>
</evidence>
<evidence type="ECO:0000259" key="8">
    <source>
        <dbReference type="Pfam" id="PF12696"/>
    </source>
</evidence>
<keyword evidence="10" id="KW-1185">Reference proteome</keyword>
<dbReference type="RefSeq" id="WP_380129905.1">
    <property type="nucleotide sequence ID" value="NZ_JBHSEG010000008.1"/>
</dbReference>
<feature type="domain" description="TraD/TraG TraM recognition site" evidence="8">
    <location>
        <begin position="462"/>
        <end position="589"/>
    </location>
</feature>
<dbReference type="PANTHER" id="PTHR37937:SF1">
    <property type="entry name" value="CONJUGATIVE TRANSFER: DNA TRANSPORT"/>
    <property type="match status" value="1"/>
</dbReference>
<name>A0ABV8YAL9_9DEIO</name>
<dbReference type="EMBL" id="JBHSEG010000008">
    <property type="protein sequence ID" value="MFC4455188.1"/>
    <property type="molecule type" value="Genomic_DNA"/>
</dbReference>
<evidence type="ECO:0000313" key="10">
    <source>
        <dbReference type="Proteomes" id="UP001595939"/>
    </source>
</evidence>
<sequence>MSLHSAPPARRALPRWALIAIMAALVLLLAAVLVWGGRRGQQVLLQSGHTLETTRLRQPGGRSITWAQVFQTQGPLPTALRCSVDAHCSPWLAAQWHRGFPEQEVFGSVALLILSAMVTSRALTRPERAKNPGQAKWASRSDPGIEAITDRYENGSNRRSRRPRRAWRDDPRGLYVGHLIPWREGELRHDYRDTSAALFPVSVRYENVLVMGAPGSGKTRTIFRPNILMDLYAGRTAVVVDFKFPQTDSSFYDLVGAARALSRPTYLFTPFSERSMRLPLLSTITNMDEALSFARCVVAPPEFAPEAGAYFKDNERATLAAFALSVATGPVPSMKELQRLSFMTKAELEQWIGAQTIPEVRQALRGVTEMRDHEIRGMLNGIRNRLQIFGNPNVSRATTAEPGEDIDLVEVFRQGGLLYIGIEQEYMQDGVGEVLLQLIKRRLDLAILQAVKPMKGARLEIPATLYLDELANLGRLPYLMTSLSSMRSRNVGTMIGLQNTEQGKVVYGRDYWAALSTNNIGTRIVFLWGTEGEGQDELSRRLGEMTVQEKTRTASKHPWFSAPWSQERRQGETEKLSTRPLLTIEEIQRHAPNHAVVFAKGLNPALVATTALEYPTEDLRDKDGQYHEIPNALYRLWQPLERYDLARLAVEATQDQQVHLTPGQVSHPAESAEDRFRGWVRDLARLGVQARMQDNDRKLKVMLRKDSLPTEQAQLTDYLKMQGWLGDSQDGAELTITQEGIRVLGDALQHDLHLIVAAGAALHWAREHAAEVEGLSASGEVSGVYTAETLAIPREVALAIYRVVPDLPRLRRGHRELVVLPLQQPDELEAGVRRALDQEQQRKATQAKVPSPAKAEGDAVQPNAQPAPQHVAPAGPSEKKPTVVPDAPQGPAAANATPTQAAPSGDAATPARRGRPAKTQQESENRAARPPGRPRRDGPSTGLDLQPQTPPDTDHPAATPLPHLNDRWLQQLDEENP</sequence>
<protein>
    <submittedName>
        <fullName evidence="9">Type IV secretory system conjugative DNA transfer family protein</fullName>
    </submittedName>
</protein>
<dbReference type="Pfam" id="PF12696">
    <property type="entry name" value="TraG-D_C"/>
    <property type="match status" value="1"/>
</dbReference>
<dbReference type="InterPro" id="IPR051539">
    <property type="entry name" value="T4SS-coupling_protein"/>
</dbReference>
<evidence type="ECO:0000256" key="3">
    <source>
        <dbReference type="ARBA" id="ARBA00022692"/>
    </source>
</evidence>
<comment type="subcellular location">
    <subcellularLocation>
        <location evidence="1">Cell membrane</location>
        <topology evidence="1">Multi-pass membrane protein</topology>
    </subcellularLocation>
</comment>
<dbReference type="CDD" id="cd01127">
    <property type="entry name" value="TrwB_TraG_TraD_VirD4"/>
    <property type="match status" value="1"/>
</dbReference>
<dbReference type="SUPFAM" id="SSF52540">
    <property type="entry name" value="P-loop containing nucleoside triphosphate hydrolases"/>
    <property type="match status" value="1"/>
</dbReference>
<feature type="region of interest" description="Disordered" evidence="6">
    <location>
        <begin position="836"/>
        <end position="977"/>
    </location>
</feature>
<keyword evidence="2" id="KW-1003">Cell membrane</keyword>
<proteinExistence type="predicted"/>
<keyword evidence="3 7" id="KW-0812">Transmembrane</keyword>
<dbReference type="InterPro" id="IPR027417">
    <property type="entry name" value="P-loop_NTPase"/>
</dbReference>
<accession>A0ABV8YAL9</accession>
<keyword evidence="5 7" id="KW-0472">Membrane</keyword>
<organism evidence="9 10">
    <name type="scientific">Deinococcus sonorensis</name>
    <dbReference type="NCBI Taxonomy" id="309891"/>
    <lineage>
        <taxon>Bacteria</taxon>
        <taxon>Thermotogati</taxon>
        <taxon>Deinococcota</taxon>
        <taxon>Deinococci</taxon>
        <taxon>Deinococcales</taxon>
        <taxon>Deinococcaceae</taxon>
        <taxon>Deinococcus</taxon>
    </lineage>
</organism>
<evidence type="ECO:0000256" key="2">
    <source>
        <dbReference type="ARBA" id="ARBA00022475"/>
    </source>
</evidence>
<dbReference type="PANTHER" id="PTHR37937">
    <property type="entry name" value="CONJUGATIVE TRANSFER: DNA TRANSPORT"/>
    <property type="match status" value="1"/>
</dbReference>
<dbReference type="Gene3D" id="3.40.50.300">
    <property type="entry name" value="P-loop containing nucleotide triphosphate hydrolases"/>
    <property type="match status" value="1"/>
</dbReference>